<dbReference type="AlphaFoldDB" id="A0AAV4DUN5"/>
<accession>A0AAV4DUN5</accession>
<evidence type="ECO:0000256" key="6">
    <source>
        <dbReference type="SAM" id="MobiDB-lite"/>
    </source>
</evidence>
<dbReference type="Proteomes" id="UP000735302">
    <property type="component" value="Unassembled WGS sequence"/>
</dbReference>
<dbReference type="SUPFAM" id="SSF57716">
    <property type="entry name" value="Glucocorticoid receptor-like (DNA-binding domain)"/>
    <property type="match status" value="1"/>
</dbReference>
<dbReference type="Pfam" id="PF10545">
    <property type="entry name" value="MADF_DNA_bdg"/>
    <property type="match status" value="2"/>
</dbReference>
<dbReference type="InterPro" id="IPR039353">
    <property type="entry name" value="TF_Adf1"/>
</dbReference>
<evidence type="ECO:0000256" key="5">
    <source>
        <dbReference type="PROSITE-ProRule" id="PRU00309"/>
    </source>
</evidence>
<feature type="region of interest" description="Disordered" evidence="6">
    <location>
        <begin position="418"/>
        <end position="438"/>
    </location>
</feature>
<comment type="caution">
    <text evidence="9">The sequence shown here is derived from an EMBL/GenBank/DDBJ whole genome shotgun (WGS) entry which is preliminary data.</text>
</comment>
<dbReference type="SMART" id="SM00595">
    <property type="entry name" value="MADF"/>
    <property type="match status" value="2"/>
</dbReference>
<keyword evidence="2 5" id="KW-0863">Zinc-finger</keyword>
<evidence type="ECO:0000259" key="8">
    <source>
        <dbReference type="PROSITE" id="PS51029"/>
    </source>
</evidence>
<evidence type="ECO:0000313" key="10">
    <source>
        <dbReference type="Proteomes" id="UP000735302"/>
    </source>
</evidence>
<evidence type="ECO:0000256" key="2">
    <source>
        <dbReference type="ARBA" id="ARBA00022771"/>
    </source>
</evidence>
<keyword evidence="10" id="KW-1185">Reference proteome</keyword>
<dbReference type="PANTHER" id="PTHR12243">
    <property type="entry name" value="MADF DOMAIN TRANSCRIPTION FACTOR"/>
    <property type="match status" value="1"/>
</dbReference>
<dbReference type="GO" id="GO:0005667">
    <property type="term" value="C:transcription regulator complex"/>
    <property type="evidence" value="ECO:0007669"/>
    <property type="project" value="TreeGrafter"/>
</dbReference>
<evidence type="ECO:0000256" key="3">
    <source>
        <dbReference type="ARBA" id="ARBA00022833"/>
    </source>
</evidence>
<evidence type="ECO:0000259" key="7">
    <source>
        <dbReference type="PROSITE" id="PS50950"/>
    </source>
</evidence>
<dbReference type="PROSITE" id="PS51029">
    <property type="entry name" value="MADF"/>
    <property type="match status" value="2"/>
</dbReference>
<evidence type="ECO:0000256" key="1">
    <source>
        <dbReference type="ARBA" id="ARBA00022723"/>
    </source>
</evidence>
<dbReference type="SMART" id="SM00980">
    <property type="entry name" value="THAP"/>
    <property type="match status" value="1"/>
</dbReference>
<dbReference type="PROSITE" id="PS50950">
    <property type="entry name" value="ZF_THAP"/>
    <property type="match status" value="1"/>
</dbReference>
<name>A0AAV4DUN5_9GAST</name>
<sequence>MPRRCCVPGCKSNYDSQKEAVSTFCFPTDPEKRKLWLQKIGRSGESAEPQFEPTKHTAVCVKHFREKFIVRTSSATRPDGSILTVPRAIPKLSDDALPSIFPNLPSHTTHEPPTKGELPVERMTYQNSADRDFTERLVAEVKLRPCLYNPQESGYKDRTKVDAGWQAVASALGCTSDVAKRRWQNLRGSYSRSRGHRANTKRPAYYMAEQLRFLDPHMPHLSAETDDVEPPGQLPLDVAESLINAVRNQELLYDFRKEGYKDASMTEQAWQAVSEETGRDVHFCRGSWTKLKSIFKRILEKKRLNQNGVEGTQQPKWYLYKQMIFLKDFVSPGDTTVGNLSLFKQEDSMDSSEGQYLGPSLSASSGAGSDDELDYSAVAAATAARLSPRIPPPHDREVADDRNVMTMQFMEQPTLDMEPVVLGPPSKKRKKDKKADDLSTTLDPVQKAFLDLLRKKSSQIDNHQSESLLDQELLPLRGIAYFIGQLTEKNKRIFISKTTSLVMELLDSQD</sequence>
<dbReference type="InterPro" id="IPR038441">
    <property type="entry name" value="THAP_Znf_sf"/>
</dbReference>
<reference evidence="9 10" key="1">
    <citation type="journal article" date="2021" name="Elife">
        <title>Chloroplast acquisition without the gene transfer in kleptoplastic sea slugs, Plakobranchus ocellatus.</title>
        <authorList>
            <person name="Maeda T."/>
            <person name="Takahashi S."/>
            <person name="Yoshida T."/>
            <person name="Shimamura S."/>
            <person name="Takaki Y."/>
            <person name="Nagai Y."/>
            <person name="Toyoda A."/>
            <person name="Suzuki Y."/>
            <person name="Arimoto A."/>
            <person name="Ishii H."/>
            <person name="Satoh N."/>
            <person name="Nishiyama T."/>
            <person name="Hasebe M."/>
            <person name="Maruyama T."/>
            <person name="Minagawa J."/>
            <person name="Obokata J."/>
            <person name="Shigenobu S."/>
        </authorList>
    </citation>
    <scope>NUCLEOTIDE SEQUENCE [LARGE SCALE GENOMIC DNA]</scope>
</reference>
<dbReference type="PANTHER" id="PTHR12243:SF67">
    <property type="entry name" value="COREPRESSOR OF PANGOLIN, ISOFORM A-RELATED"/>
    <property type="match status" value="1"/>
</dbReference>
<evidence type="ECO:0000256" key="4">
    <source>
        <dbReference type="ARBA" id="ARBA00023125"/>
    </source>
</evidence>
<dbReference type="Gene3D" id="6.20.210.20">
    <property type="entry name" value="THAP domain"/>
    <property type="match status" value="1"/>
</dbReference>
<keyword evidence="3" id="KW-0862">Zinc</keyword>
<keyword evidence="4 5" id="KW-0238">DNA-binding</keyword>
<feature type="domain" description="THAP-type" evidence="7">
    <location>
        <begin position="1"/>
        <end position="101"/>
    </location>
</feature>
<evidence type="ECO:0000313" key="9">
    <source>
        <dbReference type="EMBL" id="GFO47737.1"/>
    </source>
</evidence>
<dbReference type="GO" id="GO:0006357">
    <property type="term" value="P:regulation of transcription by RNA polymerase II"/>
    <property type="evidence" value="ECO:0007669"/>
    <property type="project" value="TreeGrafter"/>
</dbReference>
<dbReference type="GO" id="GO:0008270">
    <property type="term" value="F:zinc ion binding"/>
    <property type="evidence" value="ECO:0007669"/>
    <property type="project" value="UniProtKB-KW"/>
</dbReference>
<dbReference type="GO" id="GO:0003677">
    <property type="term" value="F:DNA binding"/>
    <property type="evidence" value="ECO:0007669"/>
    <property type="project" value="UniProtKB-UniRule"/>
</dbReference>
<dbReference type="EMBL" id="BLXT01008342">
    <property type="protein sequence ID" value="GFO47737.1"/>
    <property type="molecule type" value="Genomic_DNA"/>
</dbReference>
<dbReference type="GO" id="GO:0005634">
    <property type="term" value="C:nucleus"/>
    <property type="evidence" value="ECO:0007669"/>
    <property type="project" value="TreeGrafter"/>
</dbReference>
<dbReference type="Pfam" id="PF05485">
    <property type="entry name" value="THAP"/>
    <property type="match status" value="1"/>
</dbReference>
<gene>
    <name evidence="9" type="ORF">PoB_007424200</name>
</gene>
<dbReference type="SMART" id="SM00692">
    <property type="entry name" value="DM3"/>
    <property type="match status" value="1"/>
</dbReference>
<protein>
    <submittedName>
        <fullName evidence="9">THAP domain containing protein</fullName>
    </submittedName>
</protein>
<dbReference type="InterPro" id="IPR006612">
    <property type="entry name" value="THAP_Znf"/>
</dbReference>
<proteinExistence type="predicted"/>
<organism evidence="9 10">
    <name type="scientific">Plakobranchus ocellatus</name>
    <dbReference type="NCBI Taxonomy" id="259542"/>
    <lineage>
        <taxon>Eukaryota</taxon>
        <taxon>Metazoa</taxon>
        <taxon>Spiralia</taxon>
        <taxon>Lophotrochozoa</taxon>
        <taxon>Mollusca</taxon>
        <taxon>Gastropoda</taxon>
        <taxon>Heterobranchia</taxon>
        <taxon>Euthyneura</taxon>
        <taxon>Panpulmonata</taxon>
        <taxon>Sacoglossa</taxon>
        <taxon>Placobranchoidea</taxon>
        <taxon>Plakobranchidae</taxon>
        <taxon>Plakobranchus</taxon>
    </lineage>
</organism>
<keyword evidence="1" id="KW-0479">Metal-binding</keyword>
<dbReference type="InterPro" id="IPR006578">
    <property type="entry name" value="MADF-dom"/>
</dbReference>
<feature type="domain" description="MADF" evidence="8">
    <location>
        <begin position="241"/>
        <end position="331"/>
    </location>
</feature>
<feature type="domain" description="MADF" evidence="8">
    <location>
        <begin position="136"/>
        <end position="219"/>
    </location>
</feature>